<dbReference type="PANTHER" id="PTHR22600">
    <property type="entry name" value="BETA-HEXOSAMINIDASE"/>
    <property type="match status" value="1"/>
</dbReference>
<keyword evidence="5" id="KW-0326">Glycosidase</keyword>
<feature type="chain" id="PRO_5045678572" description="beta-N-acetylhexosaminidase" evidence="8">
    <location>
        <begin position="31"/>
        <end position="892"/>
    </location>
</feature>
<keyword evidence="8" id="KW-0732">Signal</keyword>
<evidence type="ECO:0000313" key="10">
    <source>
        <dbReference type="EMBL" id="MBT1446244.1"/>
    </source>
</evidence>
<dbReference type="InterPro" id="IPR012291">
    <property type="entry name" value="CBM2_carb-bd_dom_sf"/>
</dbReference>
<dbReference type="EMBL" id="JAHEPS010000009">
    <property type="protein sequence ID" value="MBT1446244.1"/>
    <property type="molecule type" value="Genomic_DNA"/>
</dbReference>
<name>A0ABS5V729_9GAMM</name>
<comment type="similarity">
    <text evidence="2">Belongs to the glycosyl hydrolase 20 family.</text>
</comment>
<dbReference type="SUPFAM" id="SSF51445">
    <property type="entry name" value="(Trans)glycosidases"/>
    <property type="match status" value="1"/>
</dbReference>
<evidence type="ECO:0000256" key="7">
    <source>
        <dbReference type="ARBA" id="ARBA00033000"/>
    </source>
</evidence>
<dbReference type="Pfam" id="PF00728">
    <property type="entry name" value="Glyco_hydro_20"/>
    <property type="match status" value="1"/>
</dbReference>
<dbReference type="InterPro" id="IPR004866">
    <property type="entry name" value="CHB/HEX_N_dom"/>
</dbReference>
<dbReference type="InterPro" id="IPR013783">
    <property type="entry name" value="Ig-like_fold"/>
</dbReference>
<proteinExistence type="inferred from homology"/>
<evidence type="ECO:0000256" key="1">
    <source>
        <dbReference type="ARBA" id="ARBA00001231"/>
    </source>
</evidence>
<dbReference type="Pfam" id="PF03173">
    <property type="entry name" value="CHB_HEX"/>
    <property type="match status" value="1"/>
</dbReference>
<dbReference type="InterPro" id="IPR025705">
    <property type="entry name" value="Beta_hexosaminidase_sua/sub"/>
</dbReference>
<protein>
    <recommendedName>
        <fullName evidence="3">beta-N-acetylhexosaminidase</fullName>
        <ecNumber evidence="3">3.2.1.52</ecNumber>
    </recommendedName>
    <alternativeName>
        <fullName evidence="6">Beta-N-acetylhexosaminidase</fullName>
    </alternativeName>
    <alternativeName>
        <fullName evidence="7">N-acetyl-beta-glucosaminidase</fullName>
    </alternativeName>
</protein>
<evidence type="ECO:0000256" key="8">
    <source>
        <dbReference type="SAM" id="SignalP"/>
    </source>
</evidence>
<dbReference type="PANTHER" id="PTHR22600:SF57">
    <property type="entry name" value="BETA-N-ACETYLHEXOSAMINIDASE"/>
    <property type="match status" value="1"/>
</dbReference>
<keyword evidence="4" id="KW-0378">Hydrolase</keyword>
<dbReference type="InterPro" id="IPR015882">
    <property type="entry name" value="HEX_bac_N"/>
</dbReference>
<comment type="caution">
    <text evidence="10">The sequence shown here is derived from an EMBL/GenBank/DDBJ whole genome shotgun (WGS) entry which is preliminary data.</text>
</comment>
<dbReference type="SUPFAM" id="SSF55545">
    <property type="entry name" value="beta-N-acetylhexosaminidase-like domain"/>
    <property type="match status" value="1"/>
</dbReference>
<organism evidence="10 11">
    <name type="scientific">Shewanella jiangmenensis</name>
    <dbReference type="NCBI Taxonomy" id="2837387"/>
    <lineage>
        <taxon>Bacteria</taxon>
        <taxon>Pseudomonadati</taxon>
        <taxon>Pseudomonadota</taxon>
        <taxon>Gammaproteobacteria</taxon>
        <taxon>Alteromonadales</taxon>
        <taxon>Shewanellaceae</taxon>
        <taxon>Shewanella</taxon>
    </lineage>
</organism>
<evidence type="ECO:0000256" key="4">
    <source>
        <dbReference type="ARBA" id="ARBA00022801"/>
    </source>
</evidence>
<sequence>MKWLWPDITPVAKLVAGLSLLSLPAGFACAGEQYPDSDTLKLSYALENSAAMPCPGKEKQCYLTSITLTAPQAVSGKDWAIYYSQLSPAYQVEGDEFTVTHINGDLHRLSPGPGYQGLIAGKSHQVRLYSKGSQITRSEFMPNFVLVAGDAGSPLKVSEIGSTRLQTDPQTGLEIQPYLAPFSSMAQFKLGKSDNTPLADGRWLYDYYAAIGAAAATSIESGLIPSPTKLERFDGAGPSLAAGFKLELAGADSGRIKPAVASALTRLASLGFAEKAGGAPLRLVLAADEFAGDDVAGASVMVEKQAADNTASASRSEAYRLTLGADGITLVAGGEAGLFYGLQSLAGLIAPGEAQLPAVSIEDSPRYGFRGMHVDLARNFHSLEFLERLIVQMGAYKLNKLHLHLADDEGWRLEIPGLAELTEVGSRRCFDLDENRCLLPQLGSGISGESQVDGYLSVADYRRLLKLAKAHHIEVIPSLDMPGHSRAAIQAMEARYRKLLAAGKEEAAKEFLLTEFDDSTRYSSIQYYHDNTLNVCIDSTYRFVAKVVDEIAAMHQSEGMPLRLYHIGADETAGAWVDSPACKALKAKQGDIHSLNGYFIEKVAAMLAGRGIRAAGWNDGMGETRPERMPADVQSNAWGLLAEGGHNVAHRQMNLGWQVVISTPETTYFDFPYVSHPEETGNHWATRALDSFKVFSFMPDNLPAHAELITDVRGKRFSADDTEPLKPGKRAAGLQGQLWSEMVRSDDMAEYMIYPRMLALAERAWHRADWELEYQAGRNFSKDTAYFDKASEQARARDWQRFATALGQRELPKLEQAGIFYRIAPPGIKAEGGLLYLNHPYPGTKLEYRLDGGNWQPWTAPVAVTGKEIEARAIAADGKRRSRSEQLRLSGA</sequence>
<dbReference type="Gene3D" id="3.20.20.80">
    <property type="entry name" value="Glycosidases"/>
    <property type="match status" value="1"/>
</dbReference>
<dbReference type="InterPro" id="IPR029018">
    <property type="entry name" value="Hex-like_dom2"/>
</dbReference>
<dbReference type="PRINTS" id="PR00738">
    <property type="entry name" value="GLHYDRLASE20"/>
</dbReference>
<dbReference type="Gene3D" id="3.30.379.10">
    <property type="entry name" value="Chitobiase/beta-hexosaminidase domain 2-like"/>
    <property type="match status" value="1"/>
</dbReference>
<dbReference type="InterPro" id="IPR008965">
    <property type="entry name" value="CBM2/CBM3_carb-bd_dom_sf"/>
</dbReference>
<dbReference type="InterPro" id="IPR004867">
    <property type="entry name" value="CHB_C_dom"/>
</dbReference>
<keyword evidence="11" id="KW-1185">Reference proteome</keyword>
<dbReference type="SMART" id="SM01081">
    <property type="entry name" value="CHB_HEX"/>
    <property type="match status" value="1"/>
</dbReference>
<feature type="domain" description="Chitobiase/beta-hexosaminidases N-terminal" evidence="9">
    <location>
        <begin position="38"/>
        <end position="203"/>
    </location>
</feature>
<dbReference type="Pfam" id="PF02838">
    <property type="entry name" value="Glyco_hydro_20b"/>
    <property type="match status" value="1"/>
</dbReference>
<dbReference type="InterPro" id="IPR015883">
    <property type="entry name" value="Glyco_hydro_20_cat"/>
</dbReference>
<dbReference type="RefSeq" id="WP_214508444.1">
    <property type="nucleotide sequence ID" value="NZ_JAHEPS010000009.1"/>
</dbReference>
<dbReference type="InterPro" id="IPR017853">
    <property type="entry name" value="GH"/>
</dbReference>
<dbReference type="SUPFAM" id="SSF49384">
    <property type="entry name" value="Carbohydrate-binding domain"/>
    <property type="match status" value="1"/>
</dbReference>
<dbReference type="Proteomes" id="UP001195903">
    <property type="component" value="Unassembled WGS sequence"/>
</dbReference>
<dbReference type="InterPro" id="IPR014756">
    <property type="entry name" value="Ig_E-set"/>
</dbReference>
<feature type="signal peptide" evidence="8">
    <location>
        <begin position="1"/>
        <end position="30"/>
    </location>
</feature>
<gene>
    <name evidence="10" type="ORF">KJI95_17240</name>
</gene>
<comment type="catalytic activity">
    <reaction evidence="1">
        <text>Hydrolysis of terminal non-reducing N-acetyl-D-hexosamine residues in N-acetyl-beta-D-hexosaminides.</text>
        <dbReference type="EC" id="3.2.1.52"/>
    </reaction>
</comment>
<evidence type="ECO:0000313" key="11">
    <source>
        <dbReference type="Proteomes" id="UP001195903"/>
    </source>
</evidence>
<dbReference type="Gene3D" id="2.60.40.290">
    <property type="match status" value="1"/>
</dbReference>
<dbReference type="CDD" id="cd02847">
    <property type="entry name" value="E_set_Chitobiase_C"/>
    <property type="match status" value="1"/>
</dbReference>
<dbReference type="EC" id="3.2.1.52" evidence="3"/>
<evidence type="ECO:0000259" key="9">
    <source>
        <dbReference type="SMART" id="SM01081"/>
    </source>
</evidence>
<evidence type="ECO:0000256" key="2">
    <source>
        <dbReference type="ARBA" id="ARBA00006285"/>
    </source>
</evidence>
<accession>A0ABS5V729</accession>
<reference evidence="10 11" key="1">
    <citation type="submission" date="2021-05" db="EMBL/GenBank/DDBJ databases">
        <title>Shewanella sp. JM162201.</title>
        <authorList>
            <person name="Xu S."/>
            <person name="Li A."/>
        </authorList>
    </citation>
    <scope>NUCLEOTIDE SEQUENCE [LARGE SCALE GENOMIC DNA]</scope>
    <source>
        <strain evidence="10 11">JM162201</strain>
    </source>
</reference>
<evidence type="ECO:0000256" key="3">
    <source>
        <dbReference type="ARBA" id="ARBA00012663"/>
    </source>
</evidence>
<dbReference type="SUPFAM" id="SSF81296">
    <property type="entry name" value="E set domains"/>
    <property type="match status" value="1"/>
</dbReference>
<dbReference type="PROSITE" id="PS51257">
    <property type="entry name" value="PROKAR_LIPOPROTEIN"/>
    <property type="match status" value="1"/>
</dbReference>
<dbReference type="Gene3D" id="2.60.40.10">
    <property type="entry name" value="Immunoglobulins"/>
    <property type="match status" value="1"/>
</dbReference>
<dbReference type="Pfam" id="PF03174">
    <property type="entry name" value="CHB_HEX_C"/>
    <property type="match status" value="1"/>
</dbReference>
<evidence type="ECO:0000256" key="6">
    <source>
        <dbReference type="ARBA" id="ARBA00030512"/>
    </source>
</evidence>
<evidence type="ECO:0000256" key="5">
    <source>
        <dbReference type="ARBA" id="ARBA00023295"/>
    </source>
</evidence>